<proteinExistence type="predicted"/>
<dbReference type="AlphaFoldDB" id="X0WWY4"/>
<comment type="caution">
    <text evidence="1">The sequence shown here is derived from an EMBL/GenBank/DDBJ whole genome shotgun (WGS) entry which is preliminary data.</text>
</comment>
<evidence type="ECO:0008006" key="2">
    <source>
        <dbReference type="Google" id="ProtNLM"/>
    </source>
</evidence>
<dbReference type="Gene3D" id="2.60.120.560">
    <property type="entry name" value="Exo-inulinase, domain 1"/>
    <property type="match status" value="1"/>
</dbReference>
<accession>X0WWY4</accession>
<reference evidence="1" key="1">
    <citation type="journal article" date="2014" name="Front. Microbiol.">
        <title>High frequency of phylogenetically diverse reductive dehalogenase-homologous genes in deep subseafloor sedimentary metagenomes.</title>
        <authorList>
            <person name="Kawai M."/>
            <person name="Futagami T."/>
            <person name="Toyoda A."/>
            <person name="Takaki Y."/>
            <person name="Nishi S."/>
            <person name="Hori S."/>
            <person name="Arai W."/>
            <person name="Tsubouchi T."/>
            <person name="Morono Y."/>
            <person name="Uchiyama I."/>
            <person name="Ito T."/>
            <person name="Fujiyama A."/>
            <person name="Inagaki F."/>
            <person name="Takami H."/>
        </authorList>
    </citation>
    <scope>NUCLEOTIDE SEQUENCE</scope>
    <source>
        <strain evidence="1">Expedition CK06-06</strain>
    </source>
</reference>
<protein>
    <recommendedName>
        <fullName evidence="2">3-keto-disaccharide hydrolase domain-containing protein</fullName>
    </recommendedName>
</protein>
<dbReference type="EMBL" id="BARS01041711">
    <property type="protein sequence ID" value="GAG35210.1"/>
    <property type="molecule type" value="Genomic_DNA"/>
</dbReference>
<sequence>HLTVSQRYQPIEENVWHKFEISYYEGRSEVWMDGVLWFAYQDPHPLPNGKVGFEIRQTNDENFVIYFDDISICKLDAPFAPLPTPES</sequence>
<name>X0WWY4_9ZZZZ</name>
<gene>
    <name evidence="1" type="ORF">S01H1_63391</name>
</gene>
<evidence type="ECO:0000313" key="1">
    <source>
        <dbReference type="EMBL" id="GAG35210.1"/>
    </source>
</evidence>
<feature type="non-terminal residue" evidence="1">
    <location>
        <position position="1"/>
    </location>
</feature>
<organism evidence="1">
    <name type="scientific">marine sediment metagenome</name>
    <dbReference type="NCBI Taxonomy" id="412755"/>
    <lineage>
        <taxon>unclassified sequences</taxon>
        <taxon>metagenomes</taxon>
        <taxon>ecological metagenomes</taxon>
    </lineage>
</organism>